<comment type="caution">
    <text evidence="2">The sequence shown here is derived from an EMBL/GenBank/DDBJ whole genome shotgun (WGS) entry which is preliminary data.</text>
</comment>
<evidence type="ECO:0000256" key="1">
    <source>
        <dbReference type="SAM" id="MobiDB-lite"/>
    </source>
</evidence>
<dbReference type="InterPro" id="IPR027417">
    <property type="entry name" value="P-loop_NTPase"/>
</dbReference>
<dbReference type="SUPFAM" id="SSF52540">
    <property type="entry name" value="P-loop containing nucleoside triphosphate hydrolases"/>
    <property type="match status" value="1"/>
</dbReference>
<feature type="region of interest" description="Disordered" evidence="1">
    <location>
        <begin position="348"/>
        <end position="371"/>
    </location>
</feature>
<reference evidence="2 3" key="1">
    <citation type="submission" date="2018-09" db="EMBL/GenBank/DDBJ databases">
        <title>Gemmobacter lutimaris sp. nov., a marine bacterium isolated from tidal flat.</title>
        <authorList>
            <person name="Lee D.W."/>
            <person name="Yoo Y."/>
            <person name="Kim J.-J."/>
            <person name="Kim B.S."/>
        </authorList>
    </citation>
    <scope>NUCLEOTIDE SEQUENCE [LARGE SCALE GENOMIC DNA]</scope>
    <source>
        <strain evidence="2 3">YJ-T1-11</strain>
    </source>
</reference>
<organism evidence="2 3">
    <name type="scientific">Gemmobacter lutimaris</name>
    <dbReference type="NCBI Taxonomy" id="2306023"/>
    <lineage>
        <taxon>Bacteria</taxon>
        <taxon>Pseudomonadati</taxon>
        <taxon>Pseudomonadota</taxon>
        <taxon>Alphaproteobacteria</taxon>
        <taxon>Rhodobacterales</taxon>
        <taxon>Paracoccaceae</taxon>
        <taxon>Gemmobacter</taxon>
    </lineage>
</organism>
<dbReference type="Proteomes" id="UP000266649">
    <property type="component" value="Unassembled WGS sequence"/>
</dbReference>
<accession>A0A398BIR2</accession>
<dbReference type="AlphaFoldDB" id="A0A398BIR2"/>
<keyword evidence="3" id="KW-1185">Reference proteome</keyword>
<evidence type="ECO:0000313" key="2">
    <source>
        <dbReference type="EMBL" id="RID90332.1"/>
    </source>
</evidence>
<dbReference type="EMBL" id="QXXQ01000014">
    <property type="protein sequence ID" value="RID90332.1"/>
    <property type="molecule type" value="Genomic_DNA"/>
</dbReference>
<feature type="compositionally biased region" description="Acidic residues" evidence="1">
    <location>
        <begin position="358"/>
        <end position="371"/>
    </location>
</feature>
<evidence type="ECO:0000313" key="3">
    <source>
        <dbReference type="Proteomes" id="UP000266649"/>
    </source>
</evidence>
<sequence>MPPKLIFHIGQHKAGSTAIQDAFSTGSVSIEGQRILYTAPLSHNHLPAQFEAWLKADAAAEVPPVLAALEKKLAEGGYDHAVFSAEDFEWSDPEGVARVLERFFLPFFDEMAVICYVRPHAARFLSSYAERVKIGWFQGGMRDFHAAVVKDQQFFYAPRLAMWAEVFGADFHLRPLRRDLLAGGSVVQDFARTAFGPDAPVTIAAERISNEALCVEDLVLLRHVQRQLRKLPRLQRHAAGWALAQALLNRPRAGASTPLALDRAMAAQIRKTYLADARILDRSPFAATPVMEQELDRAVDEAPAEPQSLNPADHFDADELRRVEAMAELAATLIAADPKGARSALTRMRMGYQASPDQTDEDPSDEDPADD</sequence>
<gene>
    <name evidence="2" type="ORF">D2N39_18375</name>
</gene>
<name>A0A398BIR2_9RHOB</name>
<dbReference type="OrthoDB" id="547419at2"/>
<proteinExistence type="predicted"/>
<dbReference type="RefSeq" id="WP_119136235.1">
    <property type="nucleotide sequence ID" value="NZ_QXXQ01000014.1"/>
</dbReference>
<evidence type="ECO:0008006" key="4">
    <source>
        <dbReference type="Google" id="ProtNLM"/>
    </source>
</evidence>
<protein>
    <recommendedName>
        <fullName evidence="4">Sulfotransferase family protein</fullName>
    </recommendedName>
</protein>